<dbReference type="EMBL" id="PYEP01000002">
    <property type="protein sequence ID" value="PSN08688.1"/>
    <property type="molecule type" value="Genomic_DNA"/>
</dbReference>
<proteinExistence type="predicted"/>
<dbReference type="Pfam" id="PF10713">
    <property type="entry name" value="DUF2509"/>
    <property type="match status" value="1"/>
</dbReference>
<organism evidence="1 2">
    <name type="scientific">Siccibacter turicensis</name>
    <dbReference type="NCBI Taxonomy" id="357233"/>
    <lineage>
        <taxon>Bacteria</taxon>
        <taxon>Pseudomonadati</taxon>
        <taxon>Pseudomonadota</taxon>
        <taxon>Gammaproteobacteria</taxon>
        <taxon>Enterobacterales</taxon>
        <taxon>Enterobacteriaceae</taxon>
        <taxon>Siccibacter</taxon>
    </lineage>
</organism>
<dbReference type="Proteomes" id="UP000240212">
    <property type="component" value="Unassembled WGS sequence"/>
</dbReference>
<name>A0A2P8VNN2_9ENTR</name>
<dbReference type="AlphaFoldDB" id="A0A2P8VNN2"/>
<evidence type="ECO:0000313" key="2">
    <source>
        <dbReference type="Proteomes" id="UP000240212"/>
    </source>
</evidence>
<protein>
    <submittedName>
        <fullName evidence="1">DUF2509 domain-containing protein</fullName>
    </submittedName>
</protein>
<accession>A0A2P8VNN2</accession>
<sequence>MNRVTGFSTIGMAMMLLLPGTLMLGSLQRQLSAHGFAVASESHAIRAFAQAEAALAWATYQRWQPDDQWQCRAAENGPGRACLRRTEKYRVMLAGQSGAEGNAITLWQAAILENGSVSATSHGWSDFCPFREVGKCTLP</sequence>
<comment type="caution">
    <text evidence="1">The sequence shown here is derived from an EMBL/GenBank/DDBJ whole genome shotgun (WGS) entry which is preliminary data.</text>
</comment>
<keyword evidence="2" id="KW-1185">Reference proteome</keyword>
<gene>
    <name evidence="1" type="ORF">C7G83_04840</name>
</gene>
<reference evidence="1 2" key="1">
    <citation type="submission" date="2018-03" db="EMBL/GenBank/DDBJ databases">
        <title>Draft genome sequence of the first documented clinical Siccibacter turicensis isolate in Austria.</title>
        <authorList>
            <person name="Lepuschitz S."/>
            <person name="Pekard-Amenitsch S."/>
            <person name="Haunold R."/>
            <person name="Schill S."/>
            <person name="Mach R."/>
            <person name="Allerberger F."/>
            <person name="Ruppitsch W."/>
            <person name="Forsythe S.J."/>
        </authorList>
    </citation>
    <scope>NUCLEOTIDE SEQUENCE [LARGE SCALE GENOMIC DNA]</scope>
    <source>
        <strain evidence="1 2">6100069499-17</strain>
    </source>
</reference>
<evidence type="ECO:0000313" key="1">
    <source>
        <dbReference type="EMBL" id="PSN08688.1"/>
    </source>
</evidence>
<dbReference type="RefSeq" id="WP_106876433.1">
    <property type="nucleotide sequence ID" value="NZ_PYEP01000002.1"/>
</dbReference>
<dbReference type="OrthoDB" id="7059963at2"/>
<dbReference type="InterPro" id="IPR019652">
    <property type="entry name" value="DUF2509"/>
</dbReference>